<evidence type="ECO:0000259" key="1">
    <source>
        <dbReference type="Pfam" id="PF09994"/>
    </source>
</evidence>
<gene>
    <name evidence="2" type="ORF">NDI38_17335</name>
</gene>
<keyword evidence="3" id="KW-1185">Reference proteome</keyword>
<name>A0ABV0KLS6_9CYAN</name>
<accession>A0ABV0KLS6</accession>
<proteinExistence type="predicted"/>
<protein>
    <submittedName>
        <fullName evidence="2">DUF2235 domain-containing protein</fullName>
    </submittedName>
</protein>
<evidence type="ECO:0000313" key="3">
    <source>
        <dbReference type="Proteomes" id="UP001476950"/>
    </source>
</evidence>
<reference evidence="2 3" key="1">
    <citation type="submission" date="2022-04" db="EMBL/GenBank/DDBJ databases">
        <title>Positive selection, recombination, and allopatry shape intraspecific diversity of widespread and dominant cyanobacteria.</title>
        <authorList>
            <person name="Wei J."/>
            <person name="Shu W."/>
            <person name="Hu C."/>
        </authorList>
    </citation>
    <scope>NUCLEOTIDE SEQUENCE [LARGE SCALE GENOMIC DNA]</scope>
    <source>
        <strain evidence="2 3">AS-A4</strain>
    </source>
</reference>
<comment type="caution">
    <text evidence="2">The sequence shown here is derived from an EMBL/GenBank/DDBJ whole genome shotgun (WGS) entry which is preliminary data.</text>
</comment>
<sequence length="394" mass="44632">MKPNKRLVVCCDGTWQDLDCKYPTNVVKIAQAVKAVASDGVPQIVHYSEGIGTGPEKFDRWLGGAFGWGIDRRIQNAYRFLCFNYEAGDEIYLFGFSRGAYTARSLAGFIYKCGLLARPYIRKTKEAYALYRNRDLSPSKPEAEDFRMRYAVYPQGSAPGTQIPITLLGCWDTVGKLGVPKTIPLISGRVNEKYQFHDSKLNPKIQQALHAVAIDEHRSAFEVTHMLPNSVSNDALTHKKQVSEIWFTGTHGCVGGGTKENRGLSDITLKWMMDQITALGLGLEFVGNPNEHLTTYGRNGEQQQTYVIEEGIEVDPSIQFADNVKGIFALAGRIDRSLIDKEDRSTQLDQHFFKDRIHDSVKKRWQLATLDPQYRPKHIMVFKQWFDEIVKKES</sequence>
<organism evidence="2 3">
    <name type="scientific">Stenomitos frigidus AS-A4</name>
    <dbReference type="NCBI Taxonomy" id="2933935"/>
    <lineage>
        <taxon>Bacteria</taxon>
        <taxon>Bacillati</taxon>
        <taxon>Cyanobacteriota</taxon>
        <taxon>Cyanophyceae</taxon>
        <taxon>Leptolyngbyales</taxon>
        <taxon>Leptolyngbyaceae</taxon>
        <taxon>Stenomitos</taxon>
    </lineage>
</organism>
<dbReference type="PANTHER" id="PTHR33840">
    <property type="match status" value="1"/>
</dbReference>
<dbReference type="EMBL" id="JAMPLM010000016">
    <property type="protein sequence ID" value="MEP1060201.1"/>
    <property type="molecule type" value="Genomic_DNA"/>
</dbReference>
<dbReference type="RefSeq" id="WP_190446333.1">
    <property type="nucleotide sequence ID" value="NZ_JAMPLM010000016.1"/>
</dbReference>
<dbReference type="Proteomes" id="UP001476950">
    <property type="component" value="Unassembled WGS sequence"/>
</dbReference>
<feature type="domain" description="T6SS Phospholipase effector Tle1-like catalytic" evidence="1">
    <location>
        <begin position="5"/>
        <end position="275"/>
    </location>
</feature>
<dbReference type="Pfam" id="PF09994">
    <property type="entry name" value="T6SS_Tle1-like_cat"/>
    <property type="match status" value="1"/>
</dbReference>
<dbReference type="PANTHER" id="PTHR33840:SF1">
    <property type="entry name" value="TLE1 PHOSPHOLIPASE DOMAIN-CONTAINING PROTEIN"/>
    <property type="match status" value="1"/>
</dbReference>
<dbReference type="InterPro" id="IPR018712">
    <property type="entry name" value="Tle1-like_cat"/>
</dbReference>
<evidence type="ECO:0000313" key="2">
    <source>
        <dbReference type="EMBL" id="MEP1060201.1"/>
    </source>
</evidence>